<dbReference type="EMBL" id="JAVDBT010000003">
    <property type="protein sequence ID" value="MDQ2065389.1"/>
    <property type="molecule type" value="Genomic_DNA"/>
</dbReference>
<dbReference type="InterPro" id="IPR025263">
    <property type="entry name" value="YhdP_central"/>
</dbReference>
<name>A0ABU0VUI7_9RHOB</name>
<sequence>MLLILLMALLVGIGGMALTGRSLGLPVFVVAEAEARLNASLRANNHLPPGAAIALGQIEVALHRDFSPRFRLTDLQLIEPSGRAILALPQLEVSLDPAAVLRGQIRPSSVRLMGAQLEALRDAEGRIGLSIGGLSGAQNPQSLAEVLDALDRMFSTPALAGLRIIEAEALTFTLKDARAGREWQLGDGRLILENRDTALAAELSLTLLDGETPAQARMTIETDKSNSSARILANLDRMAAADLAAQAPPLAILALLDAPISGRMIGELGPEGRLKGFEGALSLGAGEMRPAPDAAPVAFDRAGLALRYDPEQQRVTLGSLRVESASLRLRARGSAELQDGTGNLARVGQMPAQVVGQLIFSEVMVDPEGLFAEPVRFDTGALSMRVSLDPFRAEIGQLSLGKGEGQLRLTGDLAAGKGGWSGAVDVALDRIDADRLMKLWPVAVVPKTRDWLADNVGQGEFRDFDASLRLKPGQEPRFALDYNFEGAEVRFIRTLPPVQDGTGRSTIFGNAYTVVLESGHVTAPSGGQIDAAGSVLVVPDITQIPAVAEVSLTTRSGLTDALSLLDQEPFRFLTKAGRPVDLGDGQADIRSLLRFPLKARIGVEDVSYEVEGRVRDFRSTVLVPGKVLSLPDMAVKVTPEGLALSGKGQLDQLPFDATFTQPFGPEANGRATASAKVKLTDARLRQFGIALPEGWLGGEAEASVDMVIPKAAPLTLELSSSLIGAVLKVPPLGFAKAAKSKAQLTLSAKLGARPEVTALRLEAPGLLAEGTLTTSEGGALERARFSRLVAGEWLSVAVDLVGRGANRMPLVEVKSGRLSLPLMPKSSGGAGSEGTEMKVALDRLDVSSGVALTDLRGTFKALKGGMDGRFSAAVNGRGAVDGTVVPDRGRTAVKITSGNAGTVMAAAGFFENGRGGSLEMTLSPRGPEGQYVGNATFRKLSVQEAPALAALLSAVSVVGLLEQLNGQGLHFDEGDVEFVLAPEGVQITKGAAVGASLGISFEGAYSSASEKLDLQGVISPIYLLNGIGQIFAPRRGEGLFGFSYRLSGPVDNLTVGVNPLSILTPGMFREIFHRPAPVVRKAPGG</sequence>
<comment type="caution">
    <text evidence="2">The sequence shown here is derived from an EMBL/GenBank/DDBJ whole genome shotgun (WGS) entry which is preliminary data.</text>
</comment>
<dbReference type="RefSeq" id="WP_306679084.1">
    <property type="nucleotide sequence ID" value="NZ_JAVDBT010000003.1"/>
</dbReference>
<evidence type="ECO:0000259" key="1">
    <source>
        <dbReference type="Pfam" id="PF13116"/>
    </source>
</evidence>
<evidence type="ECO:0000313" key="2">
    <source>
        <dbReference type="EMBL" id="MDQ2065389.1"/>
    </source>
</evidence>
<accession>A0ABU0VUI7</accession>
<gene>
    <name evidence="2" type="ORF">Q9295_03310</name>
</gene>
<proteinExistence type="predicted"/>
<dbReference type="Proteomes" id="UP001239680">
    <property type="component" value="Unassembled WGS sequence"/>
</dbReference>
<reference evidence="2 3" key="1">
    <citation type="submission" date="2023-08" db="EMBL/GenBank/DDBJ databases">
        <title>Characterization of two Paracoccaceae strains isolated from Phycosphere and proposal of Xinfangfangia lacusdiani sp. nov.</title>
        <authorList>
            <person name="Deng Y."/>
            <person name="Zhang Y.Q."/>
        </authorList>
    </citation>
    <scope>NUCLEOTIDE SEQUENCE [LARGE SCALE GENOMIC DNA]</scope>
    <source>
        <strain evidence="2 3">CPCC 101601</strain>
    </source>
</reference>
<keyword evidence="3" id="KW-1185">Reference proteome</keyword>
<protein>
    <submittedName>
        <fullName evidence="2">DUF3971 domain-containing protein</fullName>
    </submittedName>
</protein>
<dbReference type="Pfam" id="PF13116">
    <property type="entry name" value="YhdP"/>
    <property type="match status" value="1"/>
</dbReference>
<feature type="domain" description="YhdP central" evidence="1">
    <location>
        <begin position="363"/>
        <end position="785"/>
    </location>
</feature>
<evidence type="ECO:0000313" key="3">
    <source>
        <dbReference type="Proteomes" id="UP001239680"/>
    </source>
</evidence>
<organism evidence="2 3">
    <name type="scientific">Pseudogemmobacter lacusdianii</name>
    <dbReference type="NCBI Taxonomy" id="3069608"/>
    <lineage>
        <taxon>Bacteria</taxon>
        <taxon>Pseudomonadati</taxon>
        <taxon>Pseudomonadota</taxon>
        <taxon>Alphaproteobacteria</taxon>
        <taxon>Rhodobacterales</taxon>
        <taxon>Paracoccaceae</taxon>
        <taxon>Pseudogemmobacter</taxon>
    </lineage>
</organism>